<dbReference type="PANTHER" id="PTHR43245">
    <property type="entry name" value="BIFUNCTIONAL POLYMYXIN RESISTANCE PROTEIN ARNA"/>
    <property type="match status" value="1"/>
</dbReference>
<organism evidence="2 3">
    <name type="scientific">Faecalibacillus faecis</name>
    <dbReference type="NCBI Taxonomy" id="1982628"/>
    <lineage>
        <taxon>Bacteria</taxon>
        <taxon>Bacillati</taxon>
        <taxon>Bacillota</taxon>
        <taxon>Erysipelotrichia</taxon>
        <taxon>Erysipelotrichales</taxon>
        <taxon>Coprobacillaceae</taxon>
        <taxon>Faecalibacillus</taxon>
    </lineage>
</organism>
<protein>
    <submittedName>
        <fullName evidence="2">NAD-dependent epimerase</fullName>
    </submittedName>
</protein>
<gene>
    <name evidence="2" type="ORF">C7U55_11280</name>
</gene>
<dbReference type="InterPro" id="IPR036291">
    <property type="entry name" value="NAD(P)-bd_dom_sf"/>
</dbReference>
<proteinExistence type="predicted"/>
<name>A0A2T3FPM9_9FIRM</name>
<dbReference type="InterPro" id="IPR050177">
    <property type="entry name" value="Lipid_A_modif_metabolic_enz"/>
</dbReference>
<dbReference type="SUPFAM" id="SSF51735">
    <property type="entry name" value="NAD(P)-binding Rossmann-fold domains"/>
    <property type="match status" value="1"/>
</dbReference>
<reference evidence="3" key="1">
    <citation type="submission" date="2018-03" db="EMBL/GenBank/DDBJ databases">
        <title>Lachnoclostridium SNUG30370 gen.nov., sp.nov., isolated from human faeces.</title>
        <authorList>
            <person name="Seo B."/>
            <person name="Jeon K."/>
            <person name="Ko G."/>
        </authorList>
    </citation>
    <scope>NUCLEOTIDE SEQUENCE [LARGE SCALE GENOMIC DNA]</scope>
    <source>
        <strain evidence="3">SNUG30370</strain>
    </source>
</reference>
<comment type="caution">
    <text evidence="2">The sequence shown here is derived from an EMBL/GenBank/DDBJ whole genome shotgun (WGS) entry which is preliminary data.</text>
</comment>
<dbReference type="Proteomes" id="UP000241201">
    <property type="component" value="Unassembled WGS sequence"/>
</dbReference>
<evidence type="ECO:0000259" key="1">
    <source>
        <dbReference type="Pfam" id="PF01370"/>
    </source>
</evidence>
<dbReference type="Gene3D" id="3.40.50.720">
    <property type="entry name" value="NAD(P)-binding Rossmann-like Domain"/>
    <property type="match status" value="1"/>
</dbReference>
<accession>A0A2T3FPM9</accession>
<dbReference type="Pfam" id="PF01370">
    <property type="entry name" value="Epimerase"/>
    <property type="match status" value="1"/>
</dbReference>
<sequence>MVKRVLITGKGSYIGSHFRDYLKEFPNDYYVEELDVRDDSWKQFDFSKFDVVYHVAGIAHIKETKENASLYYKVNRDLAVEIAKLSKSYGVKHFIFMSSMSVYGLIYSNDLITVNTKTNPNTNYGKSKLQAENEILKLADDTFKVSVLRPPMVYGKNSPGNMTKLINAVKKVHIFPTLKNERSSITIDKLCESILDTINEEKKGILLPQNDQYMCTYDTVRSQMKEDNIKVVYISLFNPILRLLIGKVGVITKMFGDLKYER</sequence>
<keyword evidence="3" id="KW-1185">Reference proteome</keyword>
<dbReference type="AlphaFoldDB" id="A0A2T3FPM9"/>
<dbReference type="PANTHER" id="PTHR43245:SF58">
    <property type="entry name" value="BLL5923 PROTEIN"/>
    <property type="match status" value="1"/>
</dbReference>
<evidence type="ECO:0000313" key="2">
    <source>
        <dbReference type="EMBL" id="PST37240.1"/>
    </source>
</evidence>
<feature type="domain" description="NAD-dependent epimerase/dehydratase" evidence="1">
    <location>
        <begin position="5"/>
        <end position="192"/>
    </location>
</feature>
<dbReference type="EMBL" id="PYLP01000019">
    <property type="protein sequence ID" value="PST37240.1"/>
    <property type="molecule type" value="Genomic_DNA"/>
</dbReference>
<evidence type="ECO:0000313" key="3">
    <source>
        <dbReference type="Proteomes" id="UP000241201"/>
    </source>
</evidence>
<dbReference type="InterPro" id="IPR001509">
    <property type="entry name" value="Epimerase_deHydtase"/>
</dbReference>